<dbReference type="InParanoid" id="A0A6C2YHC9"/>
<dbReference type="EMBL" id="LR586016">
    <property type="protein sequence ID" value="VIP00930.1"/>
    <property type="molecule type" value="Genomic_DNA"/>
</dbReference>
<organism evidence="1">
    <name type="scientific">Tuwongella immobilis</name>
    <dbReference type="NCBI Taxonomy" id="692036"/>
    <lineage>
        <taxon>Bacteria</taxon>
        <taxon>Pseudomonadati</taxon>
        <taxon>Planctomycetota</taxon>
        <taxon>Planctomycetia</taxon>
        <taxon>Gemmatales</taxon>
        <taxon>Gemmataceae</taxon>
        <taxon>Tuwongella</taxon>
    </lineage>
</organism>
<proteinExistence type="predicted"/>
<name>A0A6C2YHC9_9BACT</name>
<sequence length="34" mass="4130">MLRLFLFLEQSLPEEILYRFVDNNSTIVVHIELH</sequence>
<evidence type="ECO:0000313" key="2">
    <source>
        <dbReference type="Proteomes" id="UP000464378"/>
    </source>
</evidence>
<dbReference type="EMBL" id="LR593887">
    <property type="protein sequence ID" value="VTR97278.1"/>
    <property type="molecule type" value="Genomic_DNA"/>
</dbReference>
<accession>A0A6C2YHC9</accession>
<dbReference type="AlphaFoldDB" id="A0A6C2YHC9"/>
<gene>
    <name evidence="1" type="ORF">GMBLW1_30300</name>
</gene>
<evidence type="ECO:0000313" key="1">
    <source>
        <dbReference type="EMBL" id="VIP00930.1"/>
    </source>
</evidence>
<dbReference type="Proteomes" id="UP000464378">
    <property type="component" value="Chromosome"/>
</dbReference>
<dbReference type="KEGG" id="tim:GMBLW1_30300"/>
<keyword evidence="2" id="KW-1185">Reference proteome</keyword>
<protein>
    <submittedName>
        <fullName evidence="1">Uncharacterized protein</fullName>
    </submittedName>
</protein>
<reference evidence="1" key="1">
    <citation type="submission" date="2019-04" db="EMBL/GenBank/DDBJ databases">
        <authorList>
            <consortium name="Science for Life Laboratories"/>
        </authorList>
    </citation>
    <scope>NUCLEOTIDE SEQUENCE</scope>
    <source>
        <strain evidence="1">MBLW1</strain>
    </source>
</reference>